<feature type="compositionally biased region" description="Basic and acidic residues" evidence="1">
    <location>
        <begin position="32"/>
        <end position="44"/>
    </location>
</feature>
<gene>
    <name evidence="2" type="ORF">ZHAS_00018988</name>
</gene>
<proteinExistence type="predicted"/>
<reference evidence="3" key="2">
    <citation type="submission" date="2020-05" db="UniProtKB">
        <authorList>
            <consortium name="EnsemblMetazoa"/>
        </authorList>
    </citation>
    <scope>IDENTIFICATION</scope>
</reference>
<dbReference type="EMBL" id="ATLV01024184">
    <property type="status" value="NOT_ANNOTATED_CDS"/>
    <property type="molecule type" value="Genomic_DNA"/>
</dbReference>
<dbReference type="Proteomes" id="UP000030765">
    <property type="component" value="Unassembled WGS sequence"/>
</dbReference>
<sequence>MPQGGRLRNPIPIGVERNAYGGKTGPCIMPRMDPKEEAKATGKEKNWHNTAVRYGSSGSRWESCDVTP</sequence>
<evidence type="ECO:0000313" key="2">
    <source>
        <dbReference type="EMBL" id="KFB50948.1"/>
    </source>
</evidence>
<feature type="region of interest" description="Disordered" evidence="1">
    <location>
        <begin position="1"/>
        <end position="44"/>
    </location>
</feature>
<name>A0A084WL54_ANOSI</name>
<reference evidence="2 4" key="1">
    <citation type="journal article" date="2014" name="BMC Genomics">
        <title>Genome sequence of Anopheles sinensis provides insight into genetics basis of mosquito competence for malaria parasites.</title>
        <authorList>
            <person name="Zhou D."/>
            <person name="Zhang D."/>
            <person name="Ding G."/>
            <person name="Shi L."/>
            <person name="Hou Q."/>
            <person name="Ye Y."/>
            <person name="Xu Y."/>
            <person name="Zhou H."/>
            <person name="Xiong C."/>
            <person name="Li S."/>
            <person name="Yu J."/>
            <person name="Hong S."/>
            <person name="Yu X."/>
            <person name="Zou P."/>
            <person name="Chen C."/>
            <person name="Chang X."/>
            <person name="Wang W."/>
            <person name="Lv Y."/>
            <person name="Sun Y."/>
            <person name="Ma L."/>
            <person name="Shen B."/>
            <person name="Zhu C."/>
        </authorList>
    </citation>
    <scope>NUCLEOTIDE SEQUENCE [LARGE SCALE GENOMIC DNA]</scope>
</reference>
<evidence type="ECO:0000313" key="3">
    <source>
        <dbReference type="EnsemblMetazoa" id="ASIC018988-PA"/>
    </source>
</evidence>
<accession>A0A084WL54</accession>
<keyword evidence="4" id="KW-1185">Reference proteome</keyword>
<dbReference type="AlphaFoldDB" id="A0A084WL54"/>
<dbReference type="EMBL" id="KE525350">
    <property type="protein sequence ID" value="KFB50948.1"/>
    <property type="molecule type" value="Genomic_DNA"/>
</dbReference>
<dbReference type="VEuPathDB" id="VectorBase:ASIC018988"/>
<organism evidence="2">
    <name type="scientific">Anopheles sinensis</name>
    <name type="common">Mosquito</name>
    <dbReference type="NCBI Taxonomy" id="74873"/>
    <lineage>
        <taxon>Eukaryota</taxon>
        <taxon>Metazoa</taxon>
        <taxon>Ecdysozoa</taxon>
        <taxon>Arthropoda</taxon>
        <taxon>Hexapoda</taxon>
        <taxon>Insecta</taxon>
        <taxon>Pterygota</taxon>
        <taxon>Neoptera</taxon>
        <taxon>Endopterygota</taxon>
        <taxon>Diptera</taxon>
        <taxon>Nematocera</taxon>
        <taxon>Culicoidea</taxon>
        <taxon>Culicidae</taxon>
        <taxon>Anophelinae</taxon>
        <taxon>Anopheles</taxon>
    </lineage>
</organism>
<protein>
    <submittedName>
        <fullName evidence="2 3">Dihydrodipicolinate synthase</fullName>
    </submittedName>
</protein>
<evidence type="ECO:0000256" key="1">
    <source>
        <dbReference type="SAM" id="MobiDB-lite"/>
    </source>
</evidence>
<dbReference type="EnsemblMetazoa" id="ASIC018988-RA">
    <property type="protein sequence ID" value="ASIC018988-PA"/>
    <property type="gene ID" value="ASIC018988"/>
</dbReference>
<evidence type="ECO:0000313" key="4">
    <source>
        <dbReference type="Proteomes" id="UP000030765"/>
    </source>
</evidence>